<reference evidence="2" key="1">
    <citation type="journal article" date="2023" name="G3 (Bethesda)">
        <title>Genome assembly and association tests identify interacting loci associated with vigor, precocity, and sex in interspecific pistachio rootstocks.</title>
        <authorList>
            <person name="Palmer W."/>
            <person name="Jacygrad E."/>
            <person name="Sagayaradj S."/>
            <person name="Cavanaugh K."/>
            <person name="Han R."/>
            <person name="Bertier L."/>
            <person name="Beede B."/>
            <person name="Kafkas S."/>
            <person name="Golino D."/>
            <person name="Preece J."/>
            <person name="Michelmore R."/>
        </authorList>
    </citation>
    <scope>NUCLEOTIDE SEQUENCE [LARGE SCALE GENOMIC DNA]</scope>
</reference>
<protein>
    <submittedName>
        <fullName evidence="1">Uncharacterized protein</fullName>
    </submittedName>
</protein>
<organism evidence="1 2">
    <name type="scientific">Pistacia integerrima</name>
    <dbReference type="NCBI Taxonomy" id="434235"/>
    <lineage>
        <taxon>Eukaryota</taxon>
        <taxon>Viridiplantae</taxon>
        <taxon>Streptophyta</taxon>
        <taxon>Embryophyta</taxon>
        <taxon>Tracheophyta</taxon>
        <taxon>Spermatophyta</taxon>
        <taxon>Magnoliopsida</taxon>
        <taxon>eudicotyledons</taxon>
        <taxon>Gunneridae</taxon>
        <taxon>Pentapetalae</taxon>
        <taxon>rosids</taxon>
        <taxon>malvids</taxon>
        <taxon>Sapindales</taxon>
        <taxon>Anacardiaceae</taxon>
        <taxon>Pistacia</taxon>
    </lineage>
</organism>
<name>A0ACC0XI40_9ROSI</name>
<accession>A0ACC0XI40</accession>
<proteinExistence type="predicted"/>
<keyword evidence="2" id="KW-1185">Reference proteome</keyword>
<dbReference type="EMBL" id="CM047747">
    <property type="protein sequence ID" value="KAJ0017727.1"/>
    <property type="molecule type" value="Genomic_DNA"/>
</dbReference>
<sequence length="108" mass="12835">MSKVCKVLIMYILSRLPVKSLLRFRCMSKLWRNLIDSKYFISMHRQQSIKSNTNIHLIIEEEEHLDNLYSYSNYFDDDARVNRSLTTIDNPMKCSKIGSFTRMFCSIV</sequence>
<dbReference type="Proteomes" id="UP001163603">
    <property type="component" value="Chromosome 12"/>
</dbReference>
<evidence type="ECO:0000313" key="1">
    <source>
        <dbReference type="EMBL" id="KAJ0017727.1"/>
    </source>
</evidence>
<comment type="caution">
    <text evidence="1">The sequence shown here is derived from an EMBL/GenBank/DDBJ whole genome shotgun (WGS) entry which is preliminary data.</text>
</comment>
<evidence type="ECO:0000313" key="2">
    <source>
        <dbReference type="Proteomes" id="UP001163603"/>
    </source>
</evidence>
<gene>
    <name evidence="1" type="ORF">Pint_09481</name>
</gene>